<accession>A0ABT9XD69</accession>
<organism evidence="3 4">
    <name type="scientific">Alicyclobacillus cycloheptanicus</name>
    <dbReference type="NCBI Taxonomy" id="1457"/>
    <lineage>
        <taxon>Bacteria</taxon>
        <taxon>Bacillati</taxon>
        <taxon>Bacillota</taxon>
        <taxon>Bacilli</taxon>
        <taxon>Bacillales</taxon>
        <taxon>Alicyclobacillaceae</taxon>
        <taxon>Alicyclobacillus</taxon>
    </lineage>
</organism>
<evidence type="ECO:0000256" key="1">
    <source>
        <dbReference type="SAM" id="MobiDB-lite"/>
    </source>
</evidence>
<evidence type="ECO:0000313" key="3">
    <source>
        <dbReference type="EMBL" id="MDQ0188244.1"/>
    </source>
</evidence>
<evidence type="ECO:0000256" key="2">
    <source>
        <dbReference type="SAM" id="SignalP"/>
    </source>
</evidence>
<feature type="compositionally biased region" description="Low complexity" evidence="1">
    <location>
        <begin position="28"/>
        <end position="45"/>
    </location>
</feature>
<dbReference type="EMBL" id="JAUSTP010000001">
    <property type="protein sequence ID" value="MDQ0188244.1"/>
    <property type="molecule type" value="Genomic_DNA"/>
</dbReference>
<reference evidence="3 4" key="1">
    <citation type="submission" date="2023-07" db="EMBL/GenBank/DDBJ databases">
        <title>Genomic Encyclopedia of Type Strains, Phase IV (KMG-IV): sequencing the most valuable type-strain genomes for metagenomic binning, comparative biology and taxonomic classification.</title>
        <authorList>
            <person name="Goeker M."/>
        </authorList>
    </citation>
    <scope>NUCLEOTIDE SEQUENCE [LARGE SCALE GENOMIC DNA]</scope>
    <source>
        <strain evidence="3 4">DSM 4006</strain>
    </source>
</reference>
<sequence length="58" mass="5991">MKKSLLGVVVGVATILSISAPVFAQSVTSTSSTSTQTTTTSTGTSFHASPDGMIWIWD</sequence>
<name>A0ABT9XD69_9BACL</name>
<feature type="chain" id="PRO_5045290815" evidence="2">
    <location>
        <begin position="25"/>
        <end position="58"/>
    </location>
</feature>
<dbReference type="Proteomes" id="UP001232973">
    <property type="component" value="Unassembled WGS sequence"/>
</dbReference>
<protein>
    <submittedName>
        <fullName evidence="3">Uncharacterized protein</fullName>
    </submittedName>
</protein>
<proteinExistence type="predicted"/>
<keyword evidence="4" id="KW-1185">Reference proteome</keyword>
<gene>
    <name evidence="3" type="ORF">J2S03_000048</name>
</gene>
<feature type="region of interest" description="Disordered" evidence="1">
    <location>
        <begin position="28"/>
        <end position="51"/>
    </location>
</feature>
<keyword evidence="2" id="KW-0732">Signal</keyword>
<comment type="caution">
    <text evidence="3">The sequence shown here is derived from an EMBL/GenBank/DDBJ whole genome shotgun (WGS) entry which is preliminary data.</text>
</comment>
<feature type="signal peptide" evidence="2">
    <location>
        <begin position="1"/>
        <end position="24"/>
    </location>
</feature>
<evidence type="ECO:0000313" key="4">
    <source>
        <dbReference type="Proteomes" id="UP001232973"/>
    </source>
</evidence>